<protein>
    <submittedName>
        <fullName evidence="9">Alcohol dehydrogenase</fullName>
    </submittedName>
</protein>
<dbReference type="PANTHER" id="PTHR42940">
    <property type="entry name" value="ALCOHOL DEHYDROGENASE 1-RELATED"/>
    <property type="match status" value="1"/>
</dbReference>
<dbReference type="PANTHER" id="PTHR42940:SF1">
    <property type="entry name" value="ENOYL REDUCTASE (ER) DOMAIN-CONTAINING PROTEIN"/>
    <property type="match status" value="1"/>
</dbReference>
<dbReference type="HOGENOM" id="CLU_026673_20_1_1"/>
<comment type="caution">
    <text evidence="9">The sequence shown here is derived from an EMBL/GenBank/DDBJ whole genome shotgun (WGS) entry which is preliminary data.</text>
</comment>
<dbReference type="eggNOG" id="KOG0023">
    <property type="taxonomic scope" value="Eukaryota"/>
</dbReference>
<dbReference type="GeneID" id="19159468"/>
<gene>
    <name evidence="9" type="ORF">A1O1_04587</name>
</gene>
<dbReference type="EMBL" id="AMWN01000004">
    <property type="protein sequence ID" value="EXJ87663.1"/>
    <property type="molecule type" value="Genomic_DNA"/>
</dbReference>
<comment type="cofactor">
    <cofactor evidence="1 7">
        <name>Zn(2+)</name>
        <dbReference type="ChEBI" id="CHEBI:29105"/>
    </cofactor>
</comment>
<reference evidence="9 10" key="1">
    <citation type="submission" date="2013-03" db="EMBL/GenBank/DDBJ databases">
        <title>The Genome Sequence of Capronia coronata CBS 617.96.</title>
        <authorList>
            <consortium name="The Broad Institute Genomics Platform"/>
            <person name="Cuomo C."/>
            <person name="de Hoog S."/>
            <person name="Gorbushina A."/>
            <person name="Walker B."/>
            <person name="Young S.K."/>
            <person name="Zeng Q."/>
            <person name="Gargeya S."/>
            <person name="Fitzgerald M."/>
            <person name="Haas B."/>
            <person name="Abouelleil A."/>
            <person name="Allen A.W."/>
            <person name="Alvarado L."/>
            <person name="Arachchi H.M."/>
            <person name="Berlin A.M."/>
            <person name="Chapman S.B."/>
            <person name="Gainer-Dewar J."/>
            <person name="Goldberg J."/>
            <person name="Griggs A."/>
            <person name="Gujja S."/>
            <person name="Hansen M."/>
            <person name="Howarth C."/>
            <person name="Imamovic A."/>
            <person name="Ireland A."/>
            <person name="Larimer J."/>
            <person name="McCowan C."/>
            <person name="Murphy C."/>
            <person name="Pearson M."/>
            <person name="Poon T.W."/>
            <person name="Priest M."/>
            <person name="Roberts A."/>
            <person name="Saif S."/>
            <person name="Shea T."/>
            <person name="Sisk P."/>
            <person name="Sykes S."/>
            <person name="Wortman J."/>
            <person name="Nusbaum C."/>
            <person name="Birren B."/>
        </authorList>
    </citation>
    <scope>NUCLEOTIDE SEQUENCE [LARGE SCALE GENOMIC DNA]</scope>
    <source>
        <strain evidence="9 10">CBS 617.96</strain>
    </source>
</reference>
<dbReference type="Gene3D" id="3.40.50.720">
    <property type="entry name" value="NAD(P)-binding Rossmann-like Domain"/>
    <property type="match status" value="1"/>
</dbReference>
<evidence type="ECO:0000256" key="3">
    <source>
        <dbReference type="ARBA" id="ARBA00022723"/>
    </source>
</evidence>
<dbReference type="InterPro" id="IPR013149">
    <property type="entry name" value="ADH-like_C"/>
</dbReference>
<feature type="domain" description="Enoyl reductase (ER)" evidence="8">
    <location>
        <begin position="1"/>
        <end position="306"/>
    </location>
</feature>
<evidence type="ECO:0000256" key="1">
    <source>
        <dbReference type="ARBA" id="ARBA00001947"/>
    </source>
</evidence>
<dbReference type="SUPFAM" id="SSF50129">
    <property type="entry name" value="GroES-like"/>
    <property type="match status" value="1"/>
</dbReference>
<evidence type="ECO:0000313" key="10">
    <source>
        <dbReference type="Proteomes" id="UP000019484"/>
    </source>
</evidence>
<organism evidence="9 10">
    <name type="scientific">Capronia coronata CBS 617.96</name>
    <dbReference type="NCBI Taxonomy" id="1182541"/>
    <lineage>
        <taxon>Eukaryota</taxon>
        <taxon>Fungi</taxon>
        <taxon>Dikarya</taxon>
        <taxon>Ascomycota</taxon>
        <taxon>Pezizomycotina</taxon>
        <taxon>Eurotiomycetes</taxon>
        <taxon>Chaetothyriomycetidae</taxon>
        <taxon>Chaetothyriales</taxon>
        <taxon>Herpotrichiellaceae</taxon>
        <taxon>Capronia</taxon>
    </lineage>
</organism>
<dbReference type="FunFam" id="3.40.50.720:FF:000039">
    <property type="entry name" value="Alcohol dehydrogenase AdhP"/>
    <property type="match status" value="1"/>
</dbReference>
<dbReference type="GO" id="GO:0008270">
    <property type="term" value="F:zinc ion binding"/>
    <property type="evidence" value="ECO:0007669"/>
    <property type="project" value="InterPro"/>
</dbReference>
<evidence type="ECO:0000256" key="2">
    <source>
        <dbReference type="ARBA" id="ARBA00008072"/>
    </source>
</evidence>
<evidence type="ECO:0000256" key="6">
    <source>
        <dbReference type="ARBA" id="ARBA00023027"/>
    </source>
</evidence>
<dbReference type="STRING" id="1182541.W9Y560"/>
<dbReference type="GO" id="GO:0005737">
    <property type="term" value="C:cytoplasm"/>
    <property type="evidence" value="ECO:0007669"/>
    <property type="project" value="TreeGrafter"/>
</dbReference>
<evidence type="ECO:0000259" key="8">
    <source>
        <dbReference type="SMART" id="SM00829"/>
    </source>
</evidence>
<evidence type="ECO:0000256" key="4">
    <source>
        <dbReference type="ARBA" id="ARBA00022833"/>
    </source>
</evidence>
<evidence type="ECO:0000256" key="5">
    <source>
        <dbReference type="ARBA" id="ARBA00023002"/>
    </source>
</evidence>
<dbReference type="InterPro" id="IPR020843">
    <property type="entry name" value="ER"/>
</dbReference>
<sequence length="311" mass="33059">MSDILYMSNEVEIPPMSSFGVRCPGHEGAGVVVKLGEGVTGWKVGDRAGMKPNWDTCGTCEQCLEGKENYCAKCMSSGLVVNGSYQQYVVTPARYTTRIPDGVSDYVAAPIMCSASTMHHSLVTAGLKPGNFAVFVGGGGGVGIQGVQLAKAMGLRPIVVDSSDAKKELALKMGAEAFIDFRLVKNATEEVVKLADGIGAHGVFVTAPQGYRDAISFTGTRVSAKVMCVGMPPKDTTVIGADPLIFNVRNLCITGTVTGSSKDTDMALDYARRGLLHDISEVRPMSRIAESVEQLRRGEVPGRIVIDFNQE</sequence>
<dbReference type="SMART" id="SM00829">
    <property type="entry name" value="PKS_ER"/>
    <property type="match status" value="1"/>
</dbReference>
<dbReference type="PROSITE" id="PS00059">
    <property type="entry name" value="ADH_ZINC"/>
    <property type="match status" value="1"/>
</dbReference>
<accession>W9Y560</accession>
<dbReference type="RefSeq" id="XP_007723669.1">
    <property type="nucleotide sequence ID" value="XM_007725479.1"/>
</dbReference>
<evidence type="ECO:0000313" key="9">
    <source>
        <dbReference type="EMBL" id="EXJ87663.1"/>
    </source>
</evidence>
<keyword evidence="6" id="KW-0520">NAD</keyword>
<keyword evidence="10" id="KW-1185">Reference proteome</keyword>
<comment type="similarity">
    <text evidence="2 7">Belongs to the zinc-containing alcohol dehydrogenase family.</text>
</comment>
<evidence type="ECO:0000256" key="7">
    <source>
        <dbReference type="RuleBase" id="RU361277"/>
    </source>
</evidence>
<dbReference type="Gene3D" id="3.90.180.10">
    <property type="entry name" value="Medium-chain alcohol dehydrogenases, catalytic domain"/>
    <property type="match status" value="1"/>
</dbReference>
<dbReference type="Pfam" id="PF08240">
    <property type="entry name" value="ADH_N"/>
    <property type="match status" value="1"/>
</dbReference>
<proteinExistence type="inferred from homology"/>
<name>W9Y560_9EURO</name>
<dbReference type="Proteomes" id="UP000019484">
    <property type="component" value="Unassembled WGS sequence"/>
</dbReference>
<dbReference type="InterPro" id="IPR011032">
    <property type="entry name" value="GroES-like_sf"/>
</dbReference>
<dbReference type="Pfam" id="PF00107">
    <property type="entry name" value="ADH_zinc_N"/>
    <property type="match status" value="1"/>
</dbReference>
<dbReference type="InterPro" id="IPR036291">
    <property type="entry name" value="NAD(P)-bd_dom_sf"/>
</dbReference>
<keyword evidence="4 7" id="KW-0862">Zinc</keyword>
<dbReference type="GO" id="GO:0004022">
    <property type="term" value="F:alcohol dehydrogenase (NAD+) activity"/>
    <property type="evidence" value="ECO:0007669"/>
    <property type="project" value="TreeGrafter"/>
</dbReference>
<dbReference type="SUPFAM" id="SSF51735">
    <property type="entry name" value="NAD(P)-binding Rossmann-fold domains"/>
    <property type="match status" value="1"/>
</dbReference>
<dbReference type="AlphaFoldDB" id="W9Y560"/>
<keyword evidence="5" id="KW-0560">Oxidoreductase</keyword>
<keyword evidence="3 7" id="KW-0479">Metal-binding</keyword>
<dbReference type="InterPro" id="IPR002328">
    <property type="entry name" value="ADH_Zn_CS"/>
</dbReference>
<dbReference type="OrthoDB" id="1879366at2759"/>
<dbReference type="InterPro" id="IPR013154">
    <property type="entry name" value="ADH-like_N"/>
</dbReference>